<organism evidence="5 6">
    <name type="scientific">Symbiochloris irregularis</name>
    <dbReference type="NCBI Taxonomy" id="706552"/>
    <lineage>
        <taxon>Eukaryota</taxon>
        <taxon>Viridiplantae</taxon>
        <taxon>Chlorophyta</taxon>
        <taxon>core chlorophytes</taxon>
        <taxon>Trebouxiophyceae</taxon>
        <taxon>Trebouxiales</taxon>
        <taxon>Trebouxiaceae</taxon>
        <taxon>Symbiochloris</taxon>
    </lineage>
</organism>
<evidence type="ECO:0000259" key="4">
    <source>
        <dbReference type="PROSITE" id="PS50235"/>
    </source>
</evidence>
<dbReference type="PANTHER" id="PTHR22975">
    <property type="entry name" value="UBIQUITIN SPECIFIC PROTEINASE"/>
    <property type="match status" value="1"/>
</dbReference>
<dbReference type="InterPro" id="IPR052398">
    <property type="entry name" value="Ubiquitin_hydrolase_53/54"/>
</dbReference>
<evidence type="ECO:0000256" key="2">
    <source>
        <dbReference type="ARBA" id="ARBA00022801"/>
    </source>
</evidence>
<evidence type="ECO:0000313" key="6">
    <source>
        <dbReference type="Proteomes" id="UP001465755"/>
    </source>
</evidence>
<dbReference type="PANTHER" id="PTHR22975:SF9">
    <property type="entry name" value="ECHINUS SPLICE FORM 3"/>
    <property type="match status" value="1"/>
</dbReference>
<accession>A0AAW1P1Y7</accession>
<dbReference type="AlphaFoldDB" id="A0AAW1P1Y7"/>
<feature type="region of interest" description="Disordered" evidence="3">
    <location>
        <begin position="95"/>
        <end position="125"/>
    </location>
</feature>
<dbReference type="Pfam" id="PF00443">
    <property type="entry name" value="UCH"/>
    <property type="match status" value="1"/>
</dbReference>
<dbReference type="InterPro" id="IPR038765">
    <property type="entry name" value="Papain-like_cys_pep_sf"/>
</dbReference>
<keyword evidence="1" id="KW-0833">Ubl conjugation pathway</keyword>
<dbReference type="GO" id="GO:0004843">
    <property type="term" value="F:cysteine-type deubiquitinase activity"/>
    <property type="evidence" value="ECO:0007669"/>
    <property type="project" value="InterPro"/>
</dbReference>
<dbReference type="CDD" id="cd02257">
    <property type="entry name" value="Peptidase_C19"/>
    <property type="match status" value="1"/>
</dbReference>
<evidence type="ECO:0000256" key="1">
    <source>
        <dbReference type="ARBA" id="ARBA00022786"/>
    </source>
</evidence>
<feature type="compositionally biased region" description="Low complexity" evidence="3">
    <location>
        <begin position="103"/>
        <end position="116"/>
    </location>
</feature>
<sequence>MGKNKPSSKAKANGLAQGACVYCLNPAHTLRDCPFVRTLATDIDSKTQRLRDAESVKHIVQQLYFTLLGHLRGKKDIREVQDSLQKLHLPALQEVRAGRRMQPTAAASTPCSSADSSSRHAELSPCSQEQADFEAAIEASLRPSAPPPLQDRQTADGIDTDAEDGAPATGLQNNIGEYNCFLNVIVQCLWRCQDFRVAFMDLHPSSLQAHPIVAALLELFQALADRDECHQQQLAGVVQQLAAGYGRKVVNPSVLRKALADVDGGRPFQLGEMNDAAEDIPNLATLLRLAEQQDQKKCDKDLGGCGALYSRQHLLLSRAPRVFALQLAWEGEQETVKVIEDTMACMQVDVDPSEVFVGTSGAGLRCRLCCMVGFYGAHYSAVVCNQGQWVLMDDTLVRPIGTWGDVLYTCRRGHIQPSVLFFESV</sequence>
<feature type="domain" description="USP" evidence="4">
    <location>
        <begin position="169"/>
        <end position="425"/>
    </location>
</feature>
<keyword evidence="2" id="KW-0378">Hydrolase</keyword>
<dbReference type="Proteomes" id="UP001465755">
    <property type="component" value="Unassembled WGS sequence"/>
</dbReference>
<dbReference type="GO" id="GO:0016579">
    <property type="term" value="P:protein deubiquitination"/>
    <property type="evidence" value="ECO:0007669"/>
    <property type="project" value="InterPro"/>
</dbReference>
<dbReference type="Gene3D" id="3.90.70.10">
    <property type="entry name" value="Cysteine proteinases"/>
    <property type="match status" value="2"/>
</dbReference>
<comment type="caution">
    <text evidence="5">The sequence shown here is derived from an EMBL/GenBank/DDBJ whole genome shotgun (WGS) entry which is preliminary data.</text>
</comment>
<keyword evidence="6" id="KW-1185">Reference proteome</keyword>
<proteinExistence type="predicted"/>
<evidence type="ECO:0000256" key="3">
    <source>
        <dbReference type="SAM" id="MobiDB-lite"/>
    </source>
</evidence>
<dbReference type="SUPFAM" id="SSF54001">
    <property type="entry name" value="Cysteine proteinases"/>
    <property type="match status" value="1"/>
</dbReference>
<dbReference type="EMBL" id="JALJOQ010000057">
    <property type="protein sequence ID" value="KAK9803715.1"/>
    <property type="molecule type" value="Genomic_DNA"/>
</dbReference>
<gene>
    <name evidence="5" type="ORF">WJX73_005429</name>
</gene>
<protein>
    <recommendedName>
        <fullName evidence="4">USP domain-containing protein</fullName>
    </recommendedName>
</protein>
<dbReference type="InterPro" id="IPR001394">
    <property type="entry name" value="Peptidase_C19_UCH"/>
</dbReference>
<evidence type="ECO:0000313" key="5">
    <source>
        <dbReference type="EMBL" id="KAK9803715.1"/>
    </source>
</evidence>
<name>A0AAW1P1Y7_9CHLO</name>
<reference evidence="5 6" key="1">
    <citation type="journal article" date="2024" name="Nat. Commun.">
        <title>Phylogenomics reveals the evolutionary origins of lichenization in chlorophyte algae.</title>
        <authorList>
            <person name="Puginier C."/>
            <person name="Libourel C."/>
            <person name="Otte J."/>
            <person name="Skaloud P."/>
            <person name="Haon M."/>
            <person name="Grisel S."/>
            <person name="Petersen M."/>
            <person name="Berrin J.G."/>
            <person name="Delaux P.M."/>
            <person name="Dal Grande F."/>
            <person name="Keller J."/>
        </authorList>
    </citation>
    <scope>NUCLEOTIDE SEQUENCE [LARGE SCALE GENOMIC DNA]</scope>
    <source>
        <strain evidence="5 6">SAG 2036</strain>
    </source>
</reference>
<feature type="region of interest" description="Disordered" evidence="3">
    <location>
        <begin position="140"/>
        <end position="168"/>
    </location>
</feature>
<dbReference type="PROSITE" id="PS50235">
    <property type="entry name" value="USP_3"/>
    <property type="match status" value="1"/>
</dbReference>
<dbReference type="InterPro" id="IPR028889">
    <property type="entry name" value="USP"/>
</dbReference>